<dbReference type="Gene3D" id="3.40.50.300">
    <property type="entry name" value="P-loop containing nucleotide triphosphate hydrolases"/>
    <property type="match status" value="1"/>
</dbReference>
<dbReference type="EMBL" id="JAKNHJ010000007">
    <property type="protein sequence ID" value="MCG4617778.1"/>
    <property type="molecule type" value="Genomic_DNA"/>
</dbReference>
<dbReference type="PANTHER" id="PTHR43394:SF1">
    <property type="entry name" value="ATP-BINDING CASSETTE SUB-FAMILY B MEMBER 10, MITOCHONDRIAL"/>
    <property type="match status" value="1"/>
</dbReference>
<accession>A0AAJ1BBD7</accession>
<evidence type="ECO:0000256" key="7">
    <source>
        <dbReference type="ARBA" id="ARBA00022989"/>
    </source>
</evidence>
<dbReference type="PROSITE" id="PS00211">
    <property type="entry name" value="ABC_TRANSPORTER_1"/>
    <property type="match status" value="1"/>
</dbReference>
<organism evidence="12 13">
    <name type="scientific">Varibaculum cambriense</name>
    <dbReference type="NCBI Taxonomy" id="184870"/>
    <lineage>
        <taxon>Bacteria</taxon>
        <taxon>Bacillati</taxon>
        <taxon>Actinomycetota</taxon>
        <taxon>Actinomycetes</taxon>
        <taxon>Actinomycetales</taxon>
        <taxon>Actinomycetaceae</taxon>
        <taxon>Varibaculum</taxon>
    </lineage>
</organism>
<dbReference type="PROSITE" id="PS50893">
    <property type="entry name" value="ABC_TRANSPORTER_2"/>
    <property type="match status" value="1"/>
</dbReference>
<evidence type="ECO:0000313" key="13">
    <source>
        <dbReference type="Proteomes" id="UP001200537"/>
    </source>
</evidence>
<dbReference type="AlphaFoldDB" id="A0AAJ1BBD7"/>
<reference evidence="12" key="1">
    <citation type="submission" date="2022-01" db="EMBL/GenBank/DDBJ databases">
        <title>Collection of gut derived symbiotic bacterial strains cultured from healthy donors.</title>
        <authorList>
            <person name="Lin H."/>
            <person name="Kohout C."/>
            <person name="Waligurski E."/>
            <person name="Pamer E.G."/>
        </authorList>
    </citation>
    <scope>NUCLEOTIDE SEQUENCE</scope>
    <source>
        <strain evidence="12">DFI.7.46</strain>
    </source>
</reference>
<feature type="domain" description="ABC transporter" evidence="10">
    <location>
        <begin position="389"/>
        <end position="622"/>
    </location>
</feature>
<dbReference type="GO" id="GO:0015421">
    <property type="term" value="F:ABC-type oligopeptide transporter activity"/>
    <property type="evidence" value="ECO:0007669"/>
    <property type="project" value="TreeGrafter"/>
</dbReference>
<dbReference type="InterPro" id="IPR027417">
    <property type="entry name" value="P-loop_NTPase"/>
</dbReference>
<dbReference type="SUPFAM" id="SSF90123">
    <property type="entry name" value="ABC transporter transmembrane region"/>
    <property type="match status" value="1"/>
</dbReference>
<evidence type="ECO:0000256" key="8">
    <source>
        <dbReference type="ARBA" id="ARBA00023136"/>
    </source>
</evidence>
<dbReference type="SUPFAM" id="SSF52540">
    <property type="entry name" value="P-loop containing nucleoside triphosphate hydrolases"/>
    <property type="match status" value="1"/>
</dbReference>
<dbReference type="Pfam" id="PF00005">
    <property type="entry name" value="ABC_tran"/>
    <property type="match status" value="1"/>
</dbReference>
<evidence type="ECO:0000313" key="12">
    <source>
        <dbReference type="EMBL" id="MCG4617778.1"/>
    </source>
</evidence>
<dbReference type="InterPro" id="IPR003593">
    <property type="entry name" value="AAA+_ATPase"/>
</dbReference>
<feature type="transmembrane region" description="Helical" evidence="9">
    <location>
        <begin position="186"/>
        <end position="206"/>
    </location>
</feature>
<evidence type="ECO:0000256" key="6">
    <source>
        <dbReference type="ARBA" id="ARBA00022840"/>
    </source>
</evidence>
<dbReference type="InterPro" id="IPR036640">
    <property type="entry name" value="ABC1_TM_sf"/>
</dbReference>
<dbReference type="GO" id="GO:0016887">
    <property type="term" value="F:ATP hydrolysis activity"/>
    <property type="evidence" value="ECO:0007669"/>
    <property type="project" value="InterPro"/>
</dbReference>
<dbReference type="SMART" id="SM00382">
    <property type="entry name" value="AAA"/>
    <property type="match status" value="1"/>
</dbReference>
<feature type="transmembrane region" description="Helical" evidence="9">
    <location>
        <begin position="111"/>
        <end position="136"/>
    </location>
</feature>
<evidence type="ECO:0000256" key="3">
    <source>
        <dbReference type="ARBA" id="ARBA00022475"/>
    </source>
</evidence>
<dbReference type="PANTHER" id="PTHR43394">
    <property type="entry name" value="ATP-DEPENDENT PERMEASE MDL1, MITOCHONDRIAL"/>
    <property type="match status" value="1"/>
</dbReference>
<dbReference type="InterPro" id="IPR003439">
    <property type="entry name" value="ABC_transporter-like_ATP-bd"/>
</dbReference>
<name>A0AAJ1BBD7_9ACTO</name>
<dbReference type="InterPro" id="IPR011527">
    <property type="entry name" value="ABC1_TM_dom"/>
</dbReference>
<feature type="transmembrane region" description="Helical" evidence="9">
    <location>
        <begin position="212"/>
        <end position="232"/>
    </location>
</feature>
<keyword evidence="7 9" id="KW-1133">Transmembrane helix</keyword>
<keyword evidence="3" id="KW-1003">Cell membrane</keyword>
<sequence>MKDVEMSRWERRVESARRGLEPVAEKMSPVRAGGRHGGNVYEKAGKGQFSQSVRGLAQFLGRYRVAILVAVVLAIAGSLLTAVTPMFLGLITDEIAAGLRSSIDMDRIFSLLRMATLVLALGFCFNLGQSLIMVMVTQRTGQRMRSAIDRKIDRLPLSFFDKTSHGDTMSRVTNDIDTLVQTLHSAITTIITGVVTLVGAAFMMLYTEWRMALAGMGVTLLGFVLNAVIMVFSQRFFIRRQSYLGSLNGHIEESLSGQGIINIYNAGSATTAEFNRRNQRLFNATWRADFLSQLMMPVMGFVGNLGYVVVCVLGAVLVVKGHVTIGVIAAFMLYIRVFTQPLSNLASAAASFQSAAAAGGRVFEILEEDELPDESEKPALTGKITQGEVEFRDIRFSYQRGKEIIHGFSALVKPGQNVAIVGPTGAGKTTLVNLLMRFYELDSGEILLDGTPLSAMRREDVDSQFAMVLQDSWMFQGTLRENLVYSRQDVSGERLEQVIKAVGLSDLVAQLPHGLDSEIREDSALSSGQRQLVTIARAMLADKPLLILDEATSSVDTRTEQLIQRAVAKATAGRTSFVIAHRLSTIRDSDVIFVMEHGDIVEFGTHEQLLATKGAYARLYNAQFTKGDIDA</sequence>
<evidence type="ECO:0000256" key="5">
    <source>
        <dbReference type="ARBA" id="ARBA00022741"/>
    </source>
</evidence>
<proteinExistence type="predicted"/>
<dbReference type="Proteomes" id="UP001200537">
    <property type="component" value="Unassembled WGS sequence"/>
</dbReference>
<keyword evidence="5" id="KW-0547">Nucleotide-binding</keyword>
<feature type="transmembrane region" description="Helical" evidence="9">
    <location>
        <begin position="65"/>
        <end position="91"/>
    </location>
</feature>
<dbReference type="RefSeq" id="WP_024059871.1">
    <property type="nucleotide sequence ID" value="NZ_JAGZVZ010000002.1"/>
</dbReference>
<dbReference type="InterPro" id="IPR017871">
    <property type="entry name" value="ABC_transporter-like_CS"/>
</dbReference>
<dbReference type="PROSITE" id="PS50929">
    <property type="entry name" value="ABC_TM1F"/>
    <property type="match status" value="1"/>
</dbReference>
<comment type="subcellular location">
    <subcellularLocation>
        <location evidence="1">Cell membrane</location>
        <topology evidence="1">Multi-pass membrane protein</topology>
    </subcellularLocation>
</comment>
<protein>
    <submittedName>
        <fullName evidence="12">ABC transporter ATP-binding protein/permease</fullName>
    </submittedName>
</protein>
<keyword evidence="2" id="KW-0813">Transport</keyword>
<evidence type="ECO:0000256" key="4">
    <source>
        <dbReference type="ARBA" id="ARBA00022692"/>
    </source>
</evidence>
<keyword evidence="8 9" id="KW-0472">Membrane</keyword>
<dbReference type="GO" id="GO:0005886">
    <property type="term" value="C:plasma membrane"/>
    <property type="evidence" value="ECO:0007669"/>
    <property type="project" value="UniProtKB-SubCell"/>
</dbReference>
<evidence type="ECO:0000259" key="10">
    <source>
        <dbReference type="PROSITE" id="PS50893"/>
    </source>
</evidence>
<dbReference type="Gene3D" id="1.20.1560.10">
    <property type="entry name" value="ABC transporter type 1, transmembrane domain"/>
    <property type="match status" value="1"/>
</dbReference>
<evidence type="ECO:0000256" key="2">
    <source>
        <dbReference type="ARBA" id="ARBA00022448"/>
    </source>
</evidence>
<dbReference type="CDD" id="cd18547">
    <property type="entry name" value="ABC_6TM_Tm288_like"/>
    <property type="match status" value="1"/>
</dbReference>
<keyword evidence="6 12" id="KW-0067">ATP-binding</keyword>
<dbReference type="Pfam" id="PF00664">
    <property type="entry name" value="ABC_membrane"/>
    <property type="match status" value="1"/>
</dbReference>
<feature type="transmembrane region" description="Helical" evidence="9">
    <location>
        <begin position="305"/>
        <end position="335"/>
    </location>
</feature>
<dbReference type="FunFam" id="3.40.50.300:FF:000218">
    <property type="entry name" value="Multidrug ABC transporter ATP-binding protein"/>
    <property type="match status" value="1"/>
</dbReference>
<dbReference type="GO" id="GO:0005524">
    <property type="term" value="F:ATP binding"/>
    <property type="evidence" value="ECO:0007669"/>
    <property type="project" value="UniProtKB-KW"/>
</dbReference>
<gene>
    <name evidence="12" type="ORF">L0M99_04630</name>
</gene>
<dbReference type="InterPro" id="IPR039421">
    <property type="entry name" value="Type_1_exporter"/>
</dbReference>
<evidence type="ECO:0000259" key="11">
    <source>
        <dbReference type="PROSITE" id="PS50929"/>
    </source>
</evidence>
<comment type="caution">
    <text evidence="12">The sequence shown here is derived from an EMBL/GenBank/DDBJ whole genome shotgun (WGS) entry which is preliminary data.</text>
</comment>
<feature type="domain" description="ABC transmembrane type-1" evidence="11">
    <location>
        <begin position="68"/>
        <end position="354"/>
    </location>
</feature>
<evidence type="ECO:0000256" key="1">
    <source>
        <dbReference type="ARBA" id="ARBA00004651"/>
    </source>
</evidence>
<keyword evidence="4 9" id="KW-0812">Transmembrane</keyword>
<dbReference type="FunFam" id="1.20.1560.10:FF:000011">
    <property type="entry name" value="Multidrug ABC transporter ATP-binding protein"/>
    <property type="match status" value="1"/>
</dbReference>
<evidence type="ECO:0000256" key="9">
    <source>
        <dbReference type="SAM" id="Phobius"/>
    </source>
</evidence>